<sequence>MDRIVINDADPAIHAFWWAVLNDTDRFLKKLDRCSVTLAARERHKSIIAAPKQHEKLDVGFAAFFLNRTNRSGILQGGVIGGKEQAGTYKIDARFNREDMADRISKIGKLRDHIELHGLDAMKLLSKIQKTLPKKSLIYFDPPYYIKGSQLYRNFYTPGDHKEIAENVTSLRTPWLVTYDNCDEIRTLYQGTPTLTFSLYYSTHLSRDTATEVMFYDNLDMKIAPYLRR</sequence>
<comment type="catalytic activity">
    <reaction evidence="6">
        <text>a 2'-deoxyadenosine in DNA + S-adenosyl-L-methionine = an N(6)-methyl-2'-deoxyadenosine in DNA + S-adenosyl-L-homocysteine + H(+)</text>
        <dbReference type="Rhea" id="RHEA:15197"/>
        <dbReference type="Rhea" id="RHEA-COMP:12418"/>
        <dbReference type="Rhea" id="RHEA-COMP:12419"/>
        <dbReference type="ChEBI" id="CHEBI:15378"/>
        <dbReference type="ChEBI" id="CHEBI:57856"/>
        <dbReference type="ChEBI" id="CHEBI:59789"/>
        <dbReference type="ChEBI" id="CHEBI:90615"/>
        <dbReference type="ChEBI" id="CHEBI:90616"/>
        <dbReference type="EC" id="2.1.1.72"/>
    </reaction>
</comment>
<dbReference type="PANTHER" id="PTHR30481:SF2">
    <property type="entry name" value="SITE-SPECIFIC DNA-METHYLTRANSFERASE (ADENINE-SPECIFIC)"/>
    <property type="match status" value="1"/>
</dbReference>
<keyword evidence="4" id="KW-0808">Transferase</keyword>
<gene>
    <name evidence="7" type="ORF">LA521A_05800</name>
</gene>
<evidence type="ECO:0000256" key="1">
    <source>
        <dbReference type="ARBA" id="ARBA00006594"/>
    </source>
</evidence>
<reference evidence="7 8" key="1">
    <citation type="journal article" date="2023" name="Int. J. Syst. Evol. Microbiol.">
        <title>Physiological and genomic analyses of cobalamin (vitamin B12)-auxotrophy of Lysobacter auxotrophicus sp. nov., a methionine-auxotrophic chitinolytic bacterium isolated from chitin-treated soil.</title>
        <authorList>
            <person name="Saito A."/>
            <person name="Dohra H."/>
            <person name="Hamada M."/>
            <person name="Moriuchi R."/>
            <person name="Kotsuchibashi Y."/>
            <person name="Mori K."/>
        </authorList>
    </citation>
    <scope>NUCLEOTIDE SEQUENCE [LARGE SCALE GENOMIC DNA]</scope>
    <source>
        <strain evidence="7 8">5-21a</strain>
    </source>
</reference>
<protein>
    <recommendedName>
        <fullName evidence="2">site-specific DNA-methyltransferase (adenine-specific)</fullName>
        <ecNumber evidence="2">2.1.1.72</ecNumber>
    </recommendedName>
</protein>
<dbReference type="EMBL" id="AP027041">
    <property type="protein sequence ID" value="BDU15379.1"/>
    <property type="molecule type" value="Genomic_DNA"/>
</dbReference>
<name>A0ABN6UGB9_9GAMM</name>
<dbReference type="Gene3D" id="1.10.1020.10">
    <property type="entry name" value="Adenine-specific Methyltransferase, Domain 2"/>
    <property type="match status" value="1"/>
</dbReference>
<evidence type="ECO:0000256" key="3">
    <source>
        <dbReference type="ARBA" id="ARBA00022603"/>
    </source>
</evidence>
<dbReference type="Gene3D" id="3.40.50.150">
    <property type="entry name" value="Vaccinia Virus protein VP39"/>
    <property type="match status" value="1"/>
</dbReference>
<dbReference type="InterPro" id="IPR012327">
    <property type="entry name" value="MeTrfase_D12"/>
</dbReference>
<evidence type="ECO:0000313" key="8">
    <source>
        <dbReference type="Proteomes" id="UP001317822"/>
    </source>
</evidence>
<comment type="similarity">
    <text evidence="1">Belongs to the N(4)/N(6)-methyltransferase family.</text>
</comment>
<keyword evidence="5" id="KW-0949">S-adenosyl-L-methionine</keyword>
<dbReference type="GO" id="GO:0008168">
    <property type="term" value="F:methyltransferase activity"/>
    <property type="evidence" value="ECO:0007669"/>
    <property type="project" value="UniProtKB-KW"/>
</dbReference>
<proteinExistence type="inferred from homology"/>
<evidence type="ECO:0000256" key="5">
    <source>
        <dbReference type="ARBA" id="ARBA00022691"/>
    </source>
</evidence>
<dbReference type="SUPFAM" id="SSF53335">
    <property type="entry name" value="S-adenosyl-L-methionine-dependent methyltransferases"/>
    <property type="match status" value="1"/>
</dbReference>
<evidence type="ECO:0000256" key="6">
    <source>
        <dbReference type="ARBA" id="ARBA00047942"/>
    </source>
</evidence>
<keyword evidence="8" id="KW-1185">Reference proteome</keyword>
<dbReference type="PANTHER" id="PTHR30481">
    <property type="entry name" value="DNA ADENINE METHYLASE"/>
    <property type="match status" value="1"/>
</dbReference>
<dbReference type="InterPro" id="IPR029063">
    <property type="entry name" value="SAM-dependent_MTases_sf"/>
</dbReference>
<dbReference type="GO" id="GO:0032259">
    <property type="term" value="P:methylation"/>
    <property type="evidence" value="ECO:0007669"/>
    <property type="project" value="UniProtKB-KW"/>
</dbReference>
<dbReference type="EC" id="2.1.1.72" evidence="2"/>
<keyword evidence="3 7" id="KW-0489">Methyltransferase</keyword>
<accession>A0ABN6UGB9</accession>
<dbReference type="InterPro" id="IPR023095">
    <property type="entry name" value="Ade_MeTrfase_dom_2"/>
</dbReference>
<dbReference type="Pfam" id="PF02086">
    <property type="entry name" value="MethyltransfD12"/>
    <property type="match status" value="1"/>
</dbReference>
<organism evidence="7 8">
    <name type="scientific">Lysobacter auxotrophicus</name>
    <dbReference type="NCBI Taxonomy" id="2992573"/>
    <lineage>
        <taxon>Bacteria</taxon>
        <taxon>Pseudomonadati</taxon>
        <taxon>Pseudomonadota</taxon>
        <taxon>Gammaproteobacteria</taxon>
        <taxon>Lysobacterales</taxon>
        <taxon>Lysobacteraceae</taxon>
        <taxon>Lysobacter</taxon>
    </lineage>
</organism>
<evidence type="ECO:0000256" key="2">
    <source>
        <dbReference type="ARBA" id="ARBA00011900"/>
    </source>
</evidence>
<evidence type="ECO:0000256" key="4">
    <source>
        <dbReference type="ARBA" id="ARBA00022679"/>
    </source>
</evidence>
<evidence type="ECO:0000313" key="7">
    <source>
        <dbReference type="EMBL" id="BDU15379.1"/>
    </source>
</evidence>
<dbReference type="Proteomes" id="UP001317822">
    <property type="component" value="Chromosome"/>
</dbReference>